<evidence type="ECO:0000256" key="3">
    <source>
        <dbReference type="ARBA" id="ARBA00004910"/>
    </source>
</evidence>
<feature type="active site" description="Proton donor" evidence="15">
    <location>
        <position position="56"/>
    </location>
</feature>
<dbReference type="NCBIfam" id="TIGR00326">
    <property type="entry name" value="eubact_ribD"/>
    <property type="match status" value="1"/>
</dbReference>
<evidence type="ECO:0000256" key="2">
    <source>
        <dbReference type="ARBA" id="ARBA00004882"/>
    </source>
</evidence>
<dbReference type="Gene3D" id="3.40.430.10">
    <property type="entry name" value="Dihydrofolate Reductase, subunit A"/>
    <property type="match status" value="2"/>
</dbReference>
<keyword evidence="7 14" id="KW-0479">Metal-binding</keyword>
<dbReference type="InterPro" id="IPR050765">
    <property type="entry name" value="Riboflavin_Biosynth_HTPR"/>
</dbReference>
<proteinExistence type="inferred from homology"/>
<dbReference type="Gene3D" id="3.40.140.10">
    <property type="entry name" value="Cytidine Deaminase, domain 2"/>
    <property type="match status" value="1"/>
</dbReference>
<comment type="pathway">
    <text evidence="2 14">Cofactor biosynthesis; riboflavin biosynthesis; 5-amino-6-(D-ribitylamino)uracil from GTP: step 2/4.</text>
</comment>
<dbReference type="EC" id="1.1.1.193" evidence="14"/>
<evidence type="ECO:0000256" key="10">
    <source>
        <dbReference type="ARBA" id="ARBA00023002"/>
    </source>
</evidence>
<feature type="binding site" evidence="16">
    <location>
        <position position="207"/>
    </location>
    <ligand>
        <name>substrate</name>
    </ligand>
</feature>
<feature type="binding site" evidence="17">
    <location>
        <position position="79"/>
    </location>
    <ligand>
        <name>Zn(2+)</name>
        <dbReference type="ChEBI" id="CHEBI:29105"/>
        <note>catalytic</note>
    </ligand>
</feature>
<evidence type="ECO:0000256" key="17">
    <source>
        <dbReference type="PIRSR" id="PIRSR006769-3"/>
    </source>
</evidence>
<dbReference type="InterPro" id="IPR002125">
    <property type="entry name" value="CMP_dCMP_dom"/>
</dbReference>
<evidence type="ECO:0000256" key="5">
    <source>
        <dbReference type="ARBA" id="ARBA00007417"/>
    </source>
</evidence>
<dbReference type="UniPathway" id="UPA00275">
    <property type="reaction ID" value="UER00401"/>
</dbReference>
<comment type="cofactor">
    <cofactor evidence="14 17">
        <name>Zn(2+)</name>
        <dbReference type="ChEBI" id="CHEBI:29105"/>
    </cofactor>
    <text evidence="14 17">Binds 1 zinc ion.</text>
</comment>
<sequence length="338" mass="35201">MTLPRDIEMLDHAFVLAEHGRGRTCPNPFVGCVIADADGTMVGEGWTQPAGGSHAEVVALAMAGDRARGGTAWVTLEPCNHHGRTPPCSQALLDAGIARLVYALSDPNPVAIGGGTMLAEAGVEVVPDAAVDRARQQHEIFLHGIATGRPFVILKTATSLDGRIADHTGTSQWITGPATRARGHELRREVDAVLVGSATALADDPSLTVRLPGWDGPQPRRVVLDRRGRTEGADLKLFTDGLAPTTVLDSPDPAAALATLWELGVHSVLVEGGAGVAGAFVAAGLVDRYVLHLGNVLLGEGLGALSTRVALPDAPRLRLVSAELSGDDVVLTAYPRTP</sequence>
<dbReference type="PIRSF" id="PIRSF006769">
    <property type="entry name" value="RibD"/>
    <property type="match status" value="1"/>
</dbReference>
<evidence type="ECO:0000256" key="12">
    <source>
        <dbReference type="ARBA" id="ARBA00049861"/>
    </source>
</evidence>
<comment type="pathway">
    <text evidence="3 14">Cofactor biosynthesis; riboflavin biosynthesis; 5-amino-6-(D-ribitylamino)uracil from GTP: step 3/4.</text>
</comment>
<evidence type="ECO:0000256" key="1">
    <source>
        <dbReference type="ARBA" id="ARBA00002151"/>
    </source>
</evidence>
<dbReference type="GO" id="GO:0008270">
    <property type="term" value="F:zinc ion binding"/>
    <property type="evidence" value="ECO:0007669"/>
    <property type="project" value="InterPro"/>
</dbReference>
<dbReference type="GO" id="GO:0008703">
    <property type="term" value="F:5-amino-6-(5-phosphoribosylamino)uracil reductase activity"/>
    <property type="evidence" value="ECO:0007669"/>
    <property type="project" value="UniProtKB-EC"/>
</dbReference>
<evidence type="ECO:0000256" key="11">
    <source>
        <dbReference type="ARBA" id="ARBA00023268"/>
    </source>
</evidence>
<dbReference type="PANTHER" id="PTHR38011:SF7">
    <property type="entry name" value="2,5-DIAMINO-6-RIBOSYLAMINO-4(3H)-PYRIMIDINONE 5'-PHOSPHATE REDUCTASE"/>
    <property type="match status" value="1"/>
</dbReference>
<dbReference type="GO" id="GO:0009231">
    <property type="term" value="P:riboflavin biosynthetic process"/>
    <property type="evidence" value="ECO:0007669"/>
    <property type="project" value="UniProtKB-UniPathway"/>
</dbReference>
<comment type="catalytic activity">
    <reaction evidence="13 14">
        <text>2,5-diamino-6-hydroxy-4-(5-phosphoribosylamino)-pyrimidine + H2O + H(+) = 5-amino-6-(5-phospho-D-ribosylamino)uracil + NH4(+)</text>
        <dbReference type="Rhea" id="RHEA:21868"/>
        <dbReference type="ChEBI" id="CHEBI:15377"/>
        <dbReference type="ChEBI" id="CHEBI:15378"/>
        <dbReference type="ChEBI" id="CHEBI:28938"/>
        <dbReference type="ChEBI" id="CHEBI:58453"/>
        <dbReference type="ChEBI" id="CHEBI:58614"/>
        <dbReference type="EC" id="3.5.4.26"/>
    </reaction>
</comment>
<keyword evidence="10 14" id="KW-0560">Oxidoreductase</keyword>
<evidence type="ECO:0000259" key="18">
    <source>
        <dbReference type="PROSITE" id="PS51747"/>
    </source>
</evidence>
<keyword evidence="11" id="KW-0511">Multifunctional enzyme</keyword>
<feature type="binding site" evidence="16">
    <location>
        <position position="199"/>
    </location>
    <ligand>
        <name>NADP(+)</name>
        <dbReference type="ChEBI" id="CHEBI:58349"/>
    </ligand>
</feature>
<dbReference type="Pfam" id="PF00383">
    <property type="entry name" value="dCMP_cyt_deam_1"/>
    <property type="match status" value="1"/>
</dbReference>
<feature type="binding site" evidence="17">
    <location>
        <position position="54"/>
    </location>
    <ligand>
        <name>Zn(2+)</name>
        <dbReference type="ChEBI" id="CHEBI:29105"/>
        <note>catalytic</note>
    </ligand>
</feature>
<keyword evidence="9 14" id="KW-0521">NADP</keyword>
<gene>
    <name evidence="19" type="ORF">DVS28_a1806</name>
</gene>
<evidence type="ECO:0000256" key="4">
    <source>
        <dbReference type="ARBA" id="ARBA00005259"/>
    </source>
</evidence>
<dbReference type="SUPFAM" id="SSF53927">
    <property type="entry name" value="Cytidine deaminase-like"/>
    <property type="match status" value="1"/>
</dbReference>
<dbReference type="Proteomes" id="UP000264006">
    <property type="component" value="Chromosome"/>
</dbReference>
<dbReference type="Pfam" id="PF01872">
    <property type="entry name" value="RibD_C"/>
    <property type="match status" value="1"/>
</dbReference>
<feature type="binding site" evidence="16">
    <location>
        <position position="271"/>
    </location>
    <ligand>
        <name>substrate</name>
    </ligand>
</feature>
<dbReference type="PROSITE" id="PS00903">
    <property type="entry name" value="CYT_DCMP_DEAMINASES_1"/>
    <property type="match status" value="1"/>
</dbReference>
<evidence type="ECO:0000313" key="19">
    <source>
        <dbReference type="EMBL" id="AXV06497.1"/>
    </source>
</evidence>
<dbReference type="PROSITE" id="PS51747">
    <property type="entry name" value="CYT_DCMP_DEAMINASES_2"/>
    <property type="match status" value="1"/>
</dbReference>
<comment type="similarity">
    <text evidence="5 14">In the C-terminal section; belongs to the HTP reductase family.</text>
</comment>
<keyword evidence="6 14" id="KW-0686">Riboflavin biosynthesis</keyword>
<dbReference type="InterPro" id="IPR024072">
    <property type="entry name" value="DHFR-like_dom_sf"/>
</dbReference>
<feature type="binding site" evidence="16">
    <location>
        <position position="210"/>
    </location>
    <ligand>
        <name>substrate</name>
    </ligand>
</feature>
<keyword evidence="20" id="KW-1185">Reference proteome</keyword>
<dbReference type="InterPro" id="IPR016193">
    <property type="entry name" value="Cytidine_deaminase-like"/>
</dbReference>
<evidence type="ECO:0000256" key="14">
    <source>
        <dbReference type="PIRNR" id="PIRNR006769"/>
    </source>
</evidence>
<evidence type="ECO:0000256" key="13">
    <source>
        <dbReference type="ARBA" id="ARBA00049886"/>
    </source>
</evidence>
<dbReference type="KEGG" id="euz:DVS28_a1806"/>
<organism evidence="19 20">
    <name type="scientific">Euzebya pacifica</name>
    <dbReference type="NCBI Taxonomy" id="1608957"/>
    <lineage>
        <taxon>Bacteria</taxon>
        <taxon>Bacillati</taxon>
        <taxon>Actinomycetota</taxon>
        <taxon>Nitriliruptoria</taxon>
        <taxon>Euzebyales</taxon>
    </lineage>
</organism>
<evidence type="ECO:0000256" key="8">
    <source>
        <dbReference type="ARBA" id="ARBA00022833"/>
    </source>
</evidence>
<feature type="binding site" evidence="16">
    <location>
        <position position="171"/>
    </location>
    <ligand>
        <name>substrate</name>
    </ligand>
</feature>
<reference evidence="19 20" key="1">
    <citation type="submission" date="2018-09" db="EMBL/GenBank/DDBJ databases">
        <title>Complete genome sequence of Euzebya sp. DY32-46 isolated from seawater of Pacific Ocean.</title>
        <authorList>
            <person name="Xu L."/>
            <person name="Wu Y.-H."/>
            <person name="Xu X.-W."/>
        </authorList>
    </citation>
    <scope>NUCLEOTIDE SEQUENCE [LARGE SCALE GENOMIC DNA]</scope>
    <source>
        <strain evidence="19 20">DY32-46</strain>
    </source>
</reference>
<dbReference type="CDD" id="cd01284">
    <property type="entry name" value="Riboflavin_deaminase-reductase"/>
    <property type="match status" value="1"/>
</dbReference>
<feature type="binding site" evidence="16">
    <location>
        <position position="173"/>
    </location>
    <ligand>
        <name>NADP(+)</name>
        <dbReference type="ChEBI" id="CHEBI:58349"/>
    </ligand>
</feature>
<evidence type="ECO:0000256" key="16">
    <source>
        <dbReference type="PIRSR" id="PIRSR006769-2"/>
    </source>
</evidence>
<evidence type="ECO:0000256" key="6">
    <source>
        <dbReference type="ARBA" id="ARBA00022619"/>
    </source>
</evidence>
<feature type="domain" description="CMP/dCMP-type deaminase" evidence="18">
    <location>
        <begin position="4"/>
        <end position="125"/>
    </location>
</feature>
<dbReference type="RefSeq" id="WP_216826497.1">
    <property type="nucleotide sequence ID" value="NZ_CAXIBR010000060.1"/>
</dbReference>
<evidence type="ECO:0000313" key="20">
    <source>
        <dbReference type="Proteomes" id="UP000264006"/>
    </source>
</evidence>
<keyword evidence="14" id="KW-0378">Hydrolase</keyword>
<accession>A0A346XWA0</accession>
<feature type="binding site" evidence="16">
    <location>
        <begin position="273"/>
        <end position="279"/>
    </location>
    <ligand>
        <name>NADP(+)</name>
        <dbReference type="ChEBI" id="CHEBI:58349"/>
    </ligand>
</feature>
<dbReference type="EMBL" id="CP031165">
    <property type="protein sequence ID" value="AXV06497.1"/>
    <property type="molecule type" value="Genomic_DNA"/>
</dbReference>
<feature type="binding site" evidence="16">
    <location>
        <position position="187"/>
    </location>
    <ligand>
        <name>substrate</name>
    </ligand>
</feature>
<protein>
    <recommendedName>
        <fullName evidence="14">Riboflavin biosynthesis protein RibD</fullName>
    </recommendedName>
    <domain>
        <recommendedName>
            <fullName evidence="14">Diaminohydroxyphosphoribosylaminopyrimidine deaminase</fullName>
            <shortName evidence="14">DRAP deaminase</shortName>
            <ecNumber evidence="14">3.5.4.26</ecNumber>
        </recommendedName>
        <alternativeName>
            <fullName evidence="14">Riboflavin-specific deaminase</fullName>
        </alternativeName>
    </domain>
    <domain>
        <recommendedName>
            <fullName evidence="14">5-amino-6-(5-phosphoribosylamino)uracil reductase</fullName>
            <ecNumber evidence="14">1.1.1.193</ecNumber>
        </recommendedName>
        <alternativeName>
            <fullName evidence="14">HTP reductase</fullName>
        </alternativeName>
    </domain>
</protein>
<dbReference type="GO" id="GO:0008835">
    <property type="term" value="F:diaminohydroxyphosphoribosylaminopyrimidine deaminase activity"/>
    <property type="evidence" value="ECO:0007669"/>
    <property type="project" value="UniProtKB-EC"/>
</dbReference>
<evidence type="ECO:0000256" key="7">
    <source>
        <dbReference type="ARBA" id="ARBA00022723"/>
    </source>
</evidence>
<evidence type="ECO:0000256" key="9">
    <source>
        <dbReference type="ARBA" id="ARBA00022857"/>
    </source>
</evidence>
<dbReference type="EC" id="3.5.4.26" evidence="14"/>
<keyword evidence="8 14" id="KW-0862">Zinc</keyword>
<feature type="binding site" evidence="17">
    <location>
        <position position="88"/>
    </location>
    <ligand>
        <name>Zn(2+)</name>
        <dbReference type="ChEBI" id="CHEBI:29105"/>
        <note>catalytic</note>
    </ligand>
</feature>
<evidence type="ECO:0000256" key="15">
    <source>
        <dbReference type="PIRSR" id="PIRSR006769-1"/>
    </source>
</evidence>
<dbReference type="InterPro" id="IPR002734">
    <property type="entry name" value="RibDG_C"/>
</dbReference>
<name>A0A346XWA0_9ACTN</name>
<comment type="catalytic activity">
    <reaction evidence="12 14">
        <text>5-amino-6-(5-phospho-D-ribitylamino)uracil + NADP(+) = 5-amino-6-(5-phospho-D-ribosylamino)uracil + NADPH + H(+)</text>
        <dbReference type="Rhea" id="RHEA:17845"/>
        <dbReference type="ChEBI" id="CHEBI:15378"/>
        <dbReference type="ChEBI" id="CHEBI:57783"/>
        <dbReference type="ChEBI" id="CHEBI:58349"/>
        <dbReference type="ChEBI" id="CHEBI:58421"/>
        <dbReference type="ChEBI" id="CHEBI:58453"/>
        <dbReference type="EC" id="1.1.1.193"/>
    </reaction>
</comment>
<dbReference type="InterPro" id="IPR016192">
    <property type="entry name" value="APOBEC/CMP_deaminase_Zn-bd"/>
</dbReference>
<feature type="binding site" evidence="16">
    <location>
        <position position="157"/>
    </location>
    <ligand>
        <name>NADP(+)</name>
        <dbReference type="ChEBI" id="CHEBI:58349"/>
    </ligand>
</feature>
<comment type="similarity">
    <text evidence="4 14">In the N-terminal section; belongs to the cytidine and deoxycytidylate deaminase family.</text>
</comment>
<dbReference type="AlphaFoldDB" id="A0A346XWA0"/>
<feature type="binding site" evidence="16">
    <location>
        <position position="203"/>
    </location>
    <ligand>
        <name>substrate</name>
    </ligand>
</feature>
<dbReference type="InterPro" id="IPR004794">
    <property type="entry name" value="Eubact_RibD"/>
</dbReference>
<comment type="function">
    <text evidence="1 14">Converts 2,5-diamino-6-(ribosylamino)-4(3h)-pyrimidinone 5'-phosphate into 5-amino-6-(ribosylamino)-2,4(1h,3h)-pyrimidinedione 5'-phosphate.</text>
</comment>
<dbReference type="SUPFAM" id="SSF53597">
    <property type="entry name" value="Dihydrofolate reductase-like"/>
    <property type="match status" value="1"/>
</dbReference>
<dbReference type="PANTHER" id="PTHR38011">
    <property type="entry name" value="DIHYDROFOLATE REDUCTASE FAMILY PROTEIN (AFU_ORTHOLOGUE AFUA_8G06820)"/>
    <property type="match status" value="1"/>
</dbReference>